<dbReference type="SMART" id="SM00409">
    <property type="entry name" value="IG"/>
    <property type="match status" value="1"/>
</dbReference>
<keyword evidence="4" id="KW-0272">Extracellular matrix</keyword>
<dbReference type="PROSITE" id="PS00290">
    <property type="entry name" value="IG_MHC"/>
    <property type="match status" value="1"/>
</dbReference>
<dbReference type="Gene3D" id="2.60.40.10">
    <property type="entry name" value="Immunoglobulins"/>
    <property type="match status" value="1"/>
</dbReference>
<evidence type="ECO:0000256" key="5">
    <source>
        <dbReference type="ARBA" id="ARBA00022536"/>
    </source>
</evidence>
<name>A0A3Q3LFZ3_9TELE</name>
<dbReference type="InterPro" id="IPR003599">
    <property type="entry name" value="Ig_sub"/>
</dbReference>
<sequence>MIPRVLVHLLCLVCLSSARPHPGPQARKMNVLLDPVVGSLAGRVVLPCHFFIMSHSHTPEPLPLADAPHNPSHGEHLRIKWTKLQGDTEKLVLVAQDGIVKVGQAYRNRVWVPSNPLSAGNASLVIVGLRASDAGVYRCEVMHGMEDSQDIASLVVTGVVFHYRARSSRYTLDFAAAVDACRAAGATIATPEQLTAAFEDGFDQCDAGWLSDQSVRYPITVPRPGCAGDLMSRAGVRTYGIRDPSETYDVYCFVDKLHGEVFYPPVSDKLTFQEAREECEKHDAVLASPGQLFAAWRAGLNRCDYGWLSDGSVRYPVTIPRPQCGGGLLGVRTLYMFENQTGYPDPTAQHGAFCFKGENQSDCTVTQILQKQDRSLNASQLDSAQTQIDRQGGRRMWKRGAAELVLP</sequence>
<feature type="domain" description="Link" evidence="16">
    <location>
        <begin position="259"/>
        <end position="356"/>
    </location>
</feature>
<dbReference type="CDD" id="cd03520">
    <property type="entry name" value="Link_domain_CSPGs_modules_2_4"/>
    <property type="match status" value="1"/>
</dbReference>
<dbReference type="GO" id="GO:0007155">
    <property type="term" value="P:cell adhesion"/>
    <property type="evidence" value="ECO:0007669"/>
    <property type="project" value="InterPro"/>
</dbReference>
<keyword evidence="8" id="KW-0106">Calcium</keyword>
<organism evidence="17 18">
    <name type="scientific">Mastacembelus armatus</name>
    <name type="common">zig-zag eel</name>
    <dbReference type="NCBI Taxonomy" id="205130"/>
    <lineage>
        <taxon>Eukaryota</taxon>
        <taxon>Metazoa</taxon>
        <taxon>Chordata</taxon>
        <taxon>Craniata</taxon>
        <taxon>Vertebrata</taxon>
        <taxon>Euteleostomi</taxon>
        <taxon>Actinopterygii</taxon>
        <taxon>Neopterygii</taxon>
        <taxon>Teleostei</taxon>
        <taxon>Neoteleostei</taxon>
        <taxon>Acanthomorphata</taxon>
        <taxon>Anabantaria</taxon>
        <taxon>Synbranchiformes</taxon>
        <taxon>Mastacembelidae</taxon>
        <taxon>Mastacembelus</taxon>
    </lineage>
</organism>
<evidence type="ECO:0000256" key="10">
    <source>
        <dbReference type="ARBA" id="ARBA00023157"/>
    </source>
</evidence>
<dbReference type="SMART" id="SM00445">
    <property type="entry name" value="LINK"/>
    <property type="match status" value="2"/>
</dbReference>
<dbReference type="Proteomes" id="UP000261640">
    <property type="component" value="Unplaced"/>
</dbReference>
<keyword evidence="10 13" id="KW-1015">Disulfide bond</keyword>
<dbReference type="GO" id="GO:0002052">
    <property type="term" value="P:positive regulation of neuroblast proliferation"/>
    <property type="evidence" value="ECO:0007669"/>
    <property type="project" value="TreeGrafter"/>
</dbReference>
<dbReference type="PROSITE" id="PS50963">
    <property type="entry name" value="LINK_2"/>
    <property type="match status" value="2"/>
</dbReference>
<dbReference type="InterPro" id="IPR013783">
    <property type="entry name" value="Ig-like_fold"/>
</dbReference>
<comment type="subcellular location">
    <subcellularLocation>
        <location evidence="1">Secreted</location>
        <location evidence="1">Extracellular space</location>
        <location evidence="1">Extracellular matrix</location>
    </subcellularLocation>
</comment>
<dbReference type="InterPro" id="IPR003006">
    <property type="entry name" value="Ig/MHC_CS"/>
</dbReference>
<evidence type="ECO:0000256" key="7">
    <source>
        <dbReference type="ARBA" id="ARBA00022737"/>
    </source>
</evidence>
<evidence type="ECO:0000256" key="8">
    <source>
        <dbReference type="ARBA" id="ARBA00022837"/>
    </source>
</evidence>
<evidence type="ECO:0000313" key="18">
    <source>
        <dbReference type="Proteomes" id="UP000261640"/>
    </source>
</evidence>
<dbReference type="SUPFAM" id="SSF56436">
    <property type="entry name" value="C-type lectin-like"/>
    <property type="match status" value="2"/>
</dbReference>
<evidence type="ECO:0000256" key="11">
    <source>
        <dbReference type="ARBA" id="ARBA00023180"/>
    </source>
</evidence>
<dbReference type="GO" id="GO:0005540">
    <property type="term" value="F:hyaluronic acid binding"/>
    <property type="evidence" value="ECO:0007669"/>
    <property type="project" value="InterPro"/>
</dbReference>
<dbReference type="InterPro" id="IPR016186">
    <property type="entry name" value="C-type_lectin-like/link_sf"/>
</dbReference>
<dbReference type="InterPro" id="IPR000538">
    <property type="entry name" value="Link_dom"/>
</dbReference>
<dbReference type="PANTHER" id="PTHR22804">
    <property type="entry name" value="AGGRECAN/VERSICAN PROTEOGLYCAN"/>
    <property type="match status" value="1"/>
</dbReference>
<feature type="chain" id="PRO_5030081129" evidence="14">
    <location>
        <begin position="19"/>
        <end position="407"/>
    </location>
</feature>
<keyword evidence="18" id="KW-1185">Reference proteome</keyword>
<keyword evidence="9" id="KW-0654">Proteoglycan</keyword>
<proteinExistence type="inferred from homology"/>
<keyword evidence="3" id="KW-0964">Secreted</keyword>
<dbReference type="InterPro" id="IPR013106">
    <property type="entry name" value="Ig_V-set"/>
</dbReference>
<evidence type="ECO:0000256" key="6">
    <source>
        <dbReference type="ARBA" id="ARBA00022729"/>
    </source>
</evidence>
<dbReference type="GO" id="GO:0010001">
    <property type="term" value="P:glial cell differentiation"/>
    <property type="evidence" value="ECO:0007669"/>
    <property type="project" value="TreeGrafter"/>
</dbReference>
<evidence type="ECO:0000256" key="4">
    <source>
        <dbReference type="ARBA" id="ARBA00022530"/>
    </source>
</evidence>
<keyword evidence="5" id="KW-0245">EGF-like domain</keyword>
<dbReference type="InterPro" id="IPR050691">
    <property type="entry name" value="Hyaluronan_bind_Proteoglycan"/>
</dbReference>
<keyword evidence="7" id="KW-0677">Repeat</keyword>
<dbReference type="GO" id="GO:0045202">
    <property type="term" value="C:synapse"/>
    <property type="evidence" value="ECO:0007669"/>
    <property type="project" value="TreeGrafter"/>
</dbReference>
<dbReference type="Gene3D" id="3.10.100.10">
    <property type="entry name" value="Mannose-Binding Protein A, subunit A"/>
    <property type="match status" value="2"/>
</dbReference>
<evidence type="ECO:0000256" key="9">
    <source>
        <dbReference type="ARBA" id="ARBA00022974"/>
    </source>
</evidence>
<dbReference type="CDD" id="cd03517">
    <property type="entry name" value="Link_domain_CSPGs_modules_1_3"/>
    <property type="match status" value="1"/>
</dbReference>
<dbReference type="PRINTS" id="PR01265">
    <property type="entry name" value="LINKMODULE"/>
</dbReference>
<dbReference type="Pfam" id="PF07686">
    <property type="entry name" value="V-set"/>
    <property type="match status" value="1"/>
</dbReference>
<evidence type="ECO:0000313" key="17">
    <source>
        <dbReference type="Ensembl" id="ENSMAMP00000008746.2"/>
    </source>
</evidence>
<keyword evidence="11" id="KW-0325">Glycoprotein</keyword>
<dbReference type="GO" id="GO:0005615">
    <property type="term" value="C:extracellular space"/>
    <property type="evidence" value="ECO:0007669"/>
    <property type="project" value="TreeGrafter"/>
</dbReference>
<dbReference type="InterPro" id="IPR007110">
    <property type="entry name" value="Ig-like_dom"/>
</dbReference>
<accession>A0A3Q3LFZ3</accession>
<comment type="similarity">
    <text evidence="2">Belongs to the aggrecan/versican proteoglycan family.</text>
</comment>
<evidence type="ECO:0000259" key="15">
    <source>
        <dbReference type="PROSITE" id="PS50835"/>
    </source>
</evidence>
<dbReference type="PROSITE" id="PS01241">
    <property type="entry name" value="LINK_1"/>
    <property type="match status" value="1"/>
</dbReference>
<keyword evidence="6 14" id="KW-0732">Signal</keyword>
<dbReference type="InterPro" id="IPR016187">
    <property type="entry name" value="CTDL_fold"/>
</dbReference>
<dbReference type="Pfam" id="PF00193">
    <property type="entry name" value="Xlink"/>
    <property type="match status" value="2"/>
</dbReference>
<dbReference type="InterPro" id="IPR036179">
    <property type="entry name" value="Ig-like_dom_sf"/>
</dbReference>
<dbReference type="GeneTree" id="ENSGT00940000156102"/>
<keyword evidence="12" id="KW-0393">Immunoglobulin domain</keyword>
<dbReference type="PROSITE" id="PS50835">
    <property type="entry name" value="IG_LIKE"/>
    <property type="match status" value="1"/>
</dbReference>
<evidence type="ECO:0000256" key="3">
    <source>
        <dbReference type="ARBA" id="ARBA00022525"/>
    </source>
</evidence>
<dbReference type="FunFam" id="3.10.100.10:FF:000011">
    <property type="entry name" value="Aggrecan core protein"/>
    <property type="match status" value="1"/>
</dbReference>
<dbReference type="FunFam" id="3.10.100.10:FF:000002">
    <property type="entry name" value="Hyaluronan proteoglycan link protein 1"/>
    <property type="match status" value="1"/>
</dbReference>
<comment type="caution">
    <text evidence="13">Lacks conserved residue(s) required for the propagation of feature annotation.</text>
</comment>
<reference evidence="17" key="1">
    <citation type="submission" date="2025-08" db="UniProtKB">
        <authorList>
            <consortium name="Ensembl"/>
        </authorList>
    </citation>
    <scope>IDENTIFICATION</scope>
</reference>
<feature type="disulfide bond" evidence="13">
    <location>
        <begin position="205"/>
        <end position="226"/>
    </location>
</feature>
<feature type="signal peptide" evidence="14">
    <location>
        <begin position="1"/>
        <end position="18"/>
    </location>
</feature>
<evidence type="ECO:0000256" key="12">
    <source>
        <dbReference type="ARBA" id="ARBA00023319"/>
    </source>
</evidence>
<evidence type="ECO:0000256" key="14">
    <source>
        <dbReference type="SAM" id="SignalP"/>
    </source>
</evidence>
<dbReference type="GO" id="GO:0072534">
    <property type="term" value="C:perineuronal net"/>
    <property type="evidence" value="ECO:0007669"/>
    <property type="project" value="TreeGrafter"/>
</dbReference>
<feature type="domain" description="Ig-like" evidence="15">
    <location>
        <begin position="3"/>
        <end position="152"/>
    </location>
</feature>
<feature type="disulfide bond" evidence="13">
    <location>
        <begin position="303"/>
        <end position="324"/>
    </location>
</feature>
<evidence type="ECO:0000259" key="16">
    <source>
        <dbReference type="PROSITE" id="PS50963"/>
    </source>
</evidence>
<evidence type="ECO:0000256" key="13">
    <source>
        <dbReference type="PROSITE-ProRule" id="PRU00323"/>
    </source>
</evidence>
<dbReference type="PANTHER" id="PTHR22804:SF6">
    <property type="entry name" value="VERSICAN CORE PROTEIN"/>
    <property type="match status" value="1"/>
</dbReference>
<evidence type="ECO:0000256" key="1">
    <source>
        <dbReference type="ARBA" id="ARBA00004498"/>
    </source>
</evidence>
<reference evidence="17" key="2">
    <citation type="submission" date="2025-09" db="UniProtKB">
        <authorList>
            <consortium name="Ensembl"/>
        </authorList>
    </citation>
    <scope>IDENTIFICATION</scope>
</reference>
<evidence type="ECO:0000256" key="2">
    <source>
        <dbReference type="ARBA" id="ARBA00006838"/>
    </source>
</evidence>
<dbReference type="GO" id="GO:0007417">
    <property type="term" value="P:central nervous system development"/>
    <property type="evidence" value="ECO:0007669"/>
    <property type="project" value="TreeGrafter"/>
</dbReference>
<protein>
    <submittedName>
        <fullName evidence="17">Versican b</fullName>
    </submittedName>
</protein>
<feature type="domain" description="Link" evidence="16">
    <location>
        <begin position="159"/>
        <end position="254"/>
    </location>
</feature>
<dbReference type="Ensembl" id="ENSMAMT00000008972.2">
    <property type="protein sequence ID" value="ENSMAMP00000008746.2"/>
    <property type="gene ID" value="ENSMAMG00000005922.2"/>
</dbReference>
<dbReference type="SUPFAM" id="SSF48726">
    <property type="entry name" value="Immunoglobulin"/>
    <property type="match status" value="1"/>
</dbReference>
<dbReference type="GO" id="GO:0001501">
    <property type="term" value="P:skeletal system development"/>
    <property type="evidence" value="ECO:0007669"/>
    <property type="project" value="TreeGrafter"/>
</dbReference>
<dbReference type="AlphaFoldDB" id="A0A3Q3LFZ3"/>